<gene>
    <name evidence="6" type="ORF">FAZ15_22285</name>
</gene>
<comment type="caution">
    <text evidence="6">The sequence shown here is derived from an EMBL/GenBank/DDBJ whole genome shotgun (WGS) entry which is preliminary data.</text>
</comment>
<organism evidence="6 7">
    <name type="scientific">Sphingobacterium olei</name>
    <dbReference type="NCBI Taxonomy" id="2571155"/>
    <lineage>
        <taxon>Bacteria</taxon>
        <taxon>Pseudomonadati</taxon>
        <taxon>Bacteroidota</taxon>
        <taxon>Sphingobacteriia</taxon>
        <taxon>Sphingobacteriales</taxon>
        <taxon>Sphingobacteriaceae</taxon>
        <taxon>Sphingobacterium</taxon>
    </lineage>
</organism>
<protein>
    <submittedName>
        <fullName evidence="6">TlpA family protein disulfide reductase</fullName>
    </submittedName>
</protein>
<dbReference type="PANTHER" id="PTHR42852:SF6">
    <property type="entry name" value="THIOL:DISULFIDE INTERCHANGE PROTEIN DSBE"/>
    <property type="match status" value="1"/>
</dbReference>
<sequence>MKNPSKRITLTFLMNAREIIKITLILMTLSQVVCPVKNVFAQSSSKIIVHNPERIFFDQIRINESTIQKGKKAYSNIVEIKSSAPKIEIECEIVGSSELAILDCGDLRVQFVMDTGANEFMLKSAKGKKLKLQVQHGPFETNVIHDHMNQIFDRYLQLYGDSVENLNNGKNIFVLNNIKKTYDMYTEQINVLSKTPSYYTLLKFRNIFSSSHSKAHLDLMSSTLSNLSGQLGESELAVSLTKAVKAEIESIDRNKLGNSVGIFSISKPDGTSFSNKSLTGKPYILAFSATWCGPCKEFIPVLTTLYDKYRDKDLEVVYINLHDDKEAWLKMIEDYNMKWTNVSELSEMSQSELVGLFNVRSIPNYILVDRHGKMIYEDKQLKDYDFEMLERYIIKALK</sequence>
<keyword evidence="4" id="KW-0676">Redox-active center</keyword>
<evidence type="ECO:0000256" key="1">
    <source>
        <dbReference type="ARBA" id="ARBA00004196"/>
    </source>
</evidence>
<accession>A0A4V5MJI1</accession>
<dbReference type="InterPro" id="IPR012336">
    <property type="entry name" value="Thioredoxin-like_fold"/>
</dbReference>
<dbReference type="EMBL" id="SUME01000018">
    <property type="protein sequence ID" value="TJZ49428.1"/>
    <property type="molecule type" value="Genomic_DNA"/>
</dbReference>
<dbReference type="SUPFAM" id="SSF52833">
    <property type="entry name" value="Thioredoxin-like"/>
    <property type="match status" value="1"/>
</dbReference>
<dbReference type="Gene3D" id="3.40.30.10">
    <property type="entry name" value="Glutaredoxin"/>
    <property type="match status" value="1"/>
</dbReference>
<reference evidence="6 7" key="1">
    <citation type="submission" date="2019-04" db="EMBL/GenBank/DDBJ databases">
        <title>Sphingobacterium olei sp. nov., isolated from oil-contaminated soil.</title>
        <authorList>
            <person name="Liu B."/>
        </authorList>
    </citation>
    <scope>NUCLEOTIDE SEQUENCE [LARGE SCALE GENOMIC DNA]</scope>
    <source>
        <strain evidence="6 7">HAL-9</strain>
    </source>
</reference>
<dbReference type="CDD" id="cd02966">
    <property type="entry name" value="TlpA_like_family"/>
    <property type="match status" value="1"/>
</dbReference>
<dbReference type="InterPro" id="IPR017937">
    <property type="entry name" value="Thioredoxin_CS"/>
</dbReference>
<evidence type="ECO:0000256" key="4">
    <source>
        <dbReference type="ARBA" id="ARBA00023284"/>
    </source>
</evidence>
<keyword evidence="3" id="KW-1015">Disulfide bond</keyword>
<comment type="subcellular location">
    <subcellularLocation>
        <location evidence="1">Cell envelope</location>
    </subcellularLocation>
</comment>
<dbReference type="Pfam" id="PF13905">
    <property type="entry name" value="Thioredoxin_8"/>
    <property type="match status" value="1"/>
</dbReference>
<dbReference type="AlphaFoldDB" id="A0A4V5MJI1"/>
<dbReference type="Proteomes" id="UP000306808">
    <property type="component" value="Unassembled WGS sequence"/>
</dbReference>
<evidence type="ECO:0000256" key="2">
    <source>
        <dbReference type="ARBA" id="ARBA00022748"/>
    </source>
</evidence>
<dbReference type="GO" id="GO:0017004">
    <property type="term" value="P:cytochrome complex assembly"/>
    <property type="evidence" value="ECO:0007669"/>
    <property type="project" value="UniProtKB-KW"/>
</dbReference>
<evidence type="ECO:0000313" key="7">
    <source>
        <dbReference type="Proteomes" id="UP000306808"/>
    </source>
</evidence>
<dbReference type="PROSITE" id="PS00194">
    <property type="entry name" value="THIOREDOXIN_1"/>
    <property type="match status" value="1"/>
</dbReference>
<evidence type="ECO:0000259" key="5">
    <source>
        <dbReference type="PROSITE" id="PS51352"/>
    </source>
</evidence>
<keyword evidence="2" id="KW-0201">Cytochrome c-type biogenesis</keyword>
<keyword evidence="7" id="KW-1185">Reference proteome</keyword>
<evidence type="ECO:0000313" key="6">
    <source>
        <dbReference type="EMBL" id="TJZ49428.1"/>
    </source>
</evidence>
<dbReference type="InterPro" id="IPR036249">
    <property type="entry name" value="Thioredoxin-like_sf"/>
</dbReference>
<dbReference type="InterPro" id="IPR013766">
    <property type="entry name" value="Thioredoxin_domain"/>
</dbReference>
<dbReference type="PROSITE" id="PS51352">
    <property type="entry name" value="THIOREDOXIN_2"/>
    <property type="match status" value="1"/>
</dbReference>
<dbReference type="InterPro" id="IPR050553">
    <property type="entry name" value="Thioredoxin_ResA/DsbE_sf"/>
</dbReference>
<dbReference type="OrthoDB" id="756377at2"/>
<feature type="domain" description="Thioredoxin" evidence="5">
    <location>
        <begin position="254"/>
        <end position="398"/>
    </location>
</feature>
<dbReference type="RefSeq" id="WP_136903579.1">
    <property type="nucleotide sequence ID" value="NZ_SUME01000018.1"/>
</dbReference>
<name>A0A4V5MJI1_9SPHI</name>
<dbReference type="GO" id="GO:0030313">
    <property type="term" value="C:cell envelope"/>
    <property type="evidence" value="ECO:0007669"/>
    <property type="project" value="UniProtKB-SubCell"/>
</dbReference>
<dbReference type="PANTHER" id="PTHR42852">
    <property type="entry name" value="THIOL:DISULFIDE INTERCHANGE PROTEIN DSBE"/>
    <property type="match status" value="1"/>
</dbReference>
<evidence type="ECO:0000256" key="3">
    <source>
        <dbReference type="ARBA" id="ARBA00023157"/>
    </source>
</evidence>
<proteinExistence type="predicted"/>